<dbReference type="AlphaFoldDB" id="K6P253"/>
<organism evidence="1 2">
    <name type="scientific">Thermaerobacter subterraneus DSM 13965</name>
    <dbReference type="NCBI Taxonomy" id="867903"/>
    <lineage>
        <taxon>Bacteria</taxon>
        <taxon>Bacillati</taxon>
        <taxon>Bacillota</taxon>
        <taxon>Clostridia</taxon>
        <taxon>Eubacteriales</taxon>
        <taxon>Clostridiales Family XVII. Incertae Sedis</taxon>
        <taxon>Thermaerobacter</taxon>
    </lineage>
</organism>
<keyword evidence="2" id="KW-1185">Reference proteome</keyword>
<comment type="caution">
    <text evidence="1">The sequence shown here is derived from an EMBL/GenBank/DDBJ whole genome shotgun (WGS) entry which is preliminary data.</text>
</comment>
<dbReference type="HOGENOM" id="CLU_2866385_0_0_9"/>
<dbReference type="STRING" id="867903.ThesuDRAFT_00875"/>
<proteinExistence type="predicted"/>
<protein>
    <submittedName>
        <fullName evidence="1">Uncharacterized protein</fullName>
    </submittedName>
</protein>
<evidence type="ECO:0000313" key="2">
    <source>
        <dbReference type="Proteomes" id="UP000005710"/>
    </source>
</evidence>
<dbReference type="EMBL" id="AENY02000002">
    <property type="protein sequence ID" value="EKP95145.1"/>
    <property type="molecule type" value="Genomic_DNA"/>
</dbReference>
<sequence>MTVPHKSVRAWPQAMAVAADQSYTLPFVIPFVVYAPASGTPVDHRCMMHMSRIVRDGGELAGGL</sequence>
<evidence type="ECO:0000313" key="1">
    <source>
        <dbReference type="EMBL" id="EKP95145.1"/>
    </source>
</evidence>
<name>K6P253_9FIRM</name>
<gene>
    <name evidence="1" type="ORF">ThesuDRAFT_00875</name>
</gene>
<reference evidence="1" key="1">
    <citation type="submission" date="2010-10" db="EMBL/GenBank/DDBJ databases">
        <authorList>
            <consortium name="US DOE Joint Genome Institute (JGI-PGF)"/>
            <person name="Lucas S."/>
            <person name="Copeland A."/>
            <person name="Lapidus A."/>
            <person name="Bruce D."/>
            <person name="Goodwin L."/>
            <person name="Pitluck S."/>
            <person name="Kyrpides N."/>
            <person name="Mavromatis K."/>
            <person name="Detter J.C."/>
            <person name="Han C."/>
            <person name="Land M."/>
            <person name="Hauser L."/>
            <person name="Markowitz V."/>
            <person name="Cheng J.-F."/>
            <person name="Hugenholtz P."/>
            <person name="Woyke T."/>
            <person name="Wu D."/>
            <person name="Pukall R."/>
            <person name="Wahrenburg C."/>
            <person name="Brambilla E."/>
            <person name="Klenk H.-P."/>
            <person name="Eisen J.A."/>
        </authorList>
    </citation>
    <scope>NUCLEOTIDE SEQUENCE [LARGE SCALE GENOMIC DNA]</scope>
    <source>
        <strain evidence="1">DSM 13965</strain>
    </source>
</reference>
<dbReference type="Proteomes" id="UP000005710">
    <property type="component" value="Unassembled WGS sequence"/>
</dbReference>
<accession>K6P253</accession>
<reference evidence="1" key="2">
    <citation type="submission" date="2012-10" db="EMBL/GenBank/DDBJ databases">
        <title>Improved high-quality draft of Thermaerobacter subterraneus C21, DSM 13965.</title>
        <authorList>
            <consortium name="DOE Joint Genome Institute"/>
            <person name="Eisen J."/>
            <person name="Huntemann M."/>
            <person name="Wei C.-L."/>
            <person name="Han J."/>
            <person name="Detter J.C."/>
            <person name="Han C."/>
            <person name="Tapia R."/>
            <person name="Chen A."/>
            <person name="Kyrpides N."/>
            <person name="Mavromatis K."/>
            <person name="Markowitz V."/>
            <person name="Szeto E."/>
            <person name="Ivanova N."/>
            <person name="Mikhailova N."/>
            <person name="Ovchinnikova G."/>
            <person name="Pagani I."/>
            <person name="Pati A."/>
            <person name="Goodwin L."/>
            <person name="Nordberg H.P."/>
            <person name="Cantor M.N."/>
            <person name="Hua S.X."/>
            <person name="Woyke T."/>
            <person name="Eisen J."/>
            <person name="Klenk H.-P."/>
        </authorList>
    </citation>
    <scope>NUCLEOTIDE SEQUENCE [LARGE SCALE GENOMIC DNA]</scope>
    <source>
        <strain evidence="1">DSM 13965</strain>
    </source>
</reference>